<dbReference type="PANTHER" id="PTHR15032:SF36">
    <property type="entry name" value="METALLO-BETA-LACTAMASE DOMAIN-CONTAINING PROTEIN"/>
    <property type="match status" value="1"/>
</dbReference>
<dbReference type="InterPro" id="IPR036866">
    <property type="entry name" value="RibonucZ/Hydroxyglut_hydro"/>
</dbReference>
<comment type="caution">
    <text evidence="3">The sequence shown here is derived from an EMBL/GenBank/DDBJ whole genome shotgun (WGS) entry which is preliminary data.</text>
</comment>
<keyword evidence="1" id="KW-0812">Transmembrane</keyword>
<dbReference type="SUPFAM" id="SSF56281">
    <property type="entry name" value="Metallo-hydrolase/oxidoreductase"/>
    <property type="match status" value="1"/>
</dbReference>
<dbReference type="RefSeq" id="WP_274457532.1">
    <property type="nucleotide sequence ID" value="NZ_CP067097.1"/>
</dbReference>
<dbReference type="InterPro" id="IPR024884">
    <property type="entry name" value="NAPE-PLD"/>
</dbReference>
<dbReference type="Gene3D" id="3.60.15.10">
    <property type="entry name" value="Ribonuclease Z/Hydroxyacylglutathione hydrolase-like"/>
    <property type="match status" value="1"/>
</dbReference>
<reference evidence="3 4" key="1">
    <citation type="submission" date="2023-07" db="EMBL/GenBank/DDBJ databases">
        <title>Genomic Encyclopedia of Type Strains, Phase IV (KMG-IV): sequencing the most valuable type-strain genomes for metagenomic binning, comparative biology and taxonomic classification.</title>
        <authorList>
            <person name="Goeker M."/>
        </authorList>
    </citation>
    <scope>NUCLEOTIDE SEQUENCE [LARGE SCALE GENOMIC DNA]</scope>
    <source>
        <strain evidence="3 4">DSM 4006</strain>
    </source>
</reference>
<keyword evidence="4" id="KW-1185">Reference proteome</keyword>
<protein>
    <submittedName>
        <fullName evidence="3">L-ascorbate metabolism protein UlaG (Beta-lactamase superfamily)</fullName>
    </submittedName>
</protein>
<evidence type="ECO:0000313" key="4">
    <source>
        <dbReference type="Proteomes" id="UP001232973"/>
    </source>
</evidence>
<organism evidence="3 4">
    <name type="scientific">Alicyclobacillus cycloheptanicus</name>
    <dbReference type="NCBI Taxonomy" id="1457"/>
    <lineage>
        <taxon>Bacteria</taxon>
        <taxon>Bacillati</taxon>
        <taxon>Bacillota</taxon>
        <taxon>Bacilli</taxon>
        <taxon>Bacillales</taxon>
        <taxon>Alicyclobacillaceae</taxon>
        <taxon>Alicyclobacillus</taxon>
    </lineage>
</organism>
<feature type="transmembrane region" description="Helical" evidence="1">
    <location>
        <begin position="6"/>
        <end position="25"/>
    </location>
</feature>
<dbReference type="EMBL" id="JAUSTP010000024">
    <property type="protein sequence ID" value="MDQ0190786.1"/>
    <property type="molecule type" value="Genomic_DNA"/>
</dbReference>
<keyword evidence="1" id="KW-1133">Transmembrane helix</keyword>
<evidence type="ECO:0000313" key="3">
    <source>
        <dbReference type="EMBL" id="MDQ0190786.1"/>
    </source>
</evidence>
<evidence type="ECO:0000256" key="1">
    <source>
        <dbReference type="SAM" id="Phobius"/>
    </source>
</evidence>
<keyword evidence="1" id="KW-0472">Membrane</keyword>
<dbReference type="Pfam" id="PF12706">
    <property type="entry name" value="Lactamase_B_2"/>
    <property type="match status" value="1"/>
</dbReference>
<name>A0ABT9XM63_9BACL</name>
<accession>A0ABT9XM63</accession>
<dbReference type="PIRSF" id="PIRSF038896">
    <property type="entry name" value="NAPE-PLD"/>
    <property type="match status" value="1"/>
</dbReference>
<evidence type="ECO:0000259" key="2">
    <source>
        <dbReference type="Pfam" id="PF12706"/>
    </source>
</evidence>
<proteinExistence type="predicted"/>
<sequence>MWLLWVFAILVAIGICIAVYILYMFRRWHRVFPKPAYKHPQKRPDIDAFPDDAVTVCWIGHSTVYINFFGVRILTDPVFSERVGLSVLRLFTIGVKRHTAPAVSIADLAGKVDFILLSHAHMDHFDLPSLRRLQHPRTQVITAKGTSRLLRGMRFGSVTEMEGRQHKTFAAELDVQAVPVRHWGNRFPWNKGYGFTGYLLESRGVRIFFAGDTAYTPSFQQLRANGPIQLAFMPIGAYEPEAFQSNHCTPEQAWEMFCDTGADWLAPIHWDTFVLSSEPVAEPLERLAAAAASDESRIVIREHGDVFQVVRH</sequence>
<dbReference type="InterPro" id="IPR001279">
    <property type="entry name" value="Metallo-B-lactamas"/>
</dbReference>
<feature type="domain" description="Metallo-beta-lactamase" evidence="2">
    <location>
        <begin position="72"/>
        <end position="270"/>
    </location>
</feature>
<gene>
    <name evidence="3" type="ORF">J2S03_002653</name>
</gene>
<dbReference type="Proteomes" id="UP001232973">
    <property type="component" value="Unassembled WGS sequence"/>
</dbReference>
<dbReference type="PANTHER" id="PTHR15032">
    <property type="entry name" value="N-ACYL-PHOSPHATIDYLETHANOLAMINE-HYDROLYZING PHOSPHOLIPASE D"/>
    <property type="match status" value="1"/>
</dbReference>